<evidence type="ECO:0000313" key="2">
    <source>
        <dbReference type="EMBL" id="MCG4610470.1"/>
    </source>
</evidence>
<dbReference type="Proteomes" id="UP001298681">
    <property type="component" value="Unassembled WGS sequence"/>
</dbReference>
<accession>A0ABS9MI24</accession>
<protein>
    <submittedName>
        <fullName evidence="2">ROK family protein</fullName>
    </submittedName>
</protein>
<dbReference type="Gene3D" id="3.30.420.40">
    <property type="match status" value="2"/>
</dbReference>
<dbReference type="Pfam" id="PF00480">
    <property type="entry name" value="ROK"/>
    <property type="match status" value="1"/>
</dbReference>
<dbReference type="PANTHER" id="PTHR18964:SF149">
    <property type="entry name" value="BIFUNCTIONAL UDP-N-ACETYLGLUCOSAMINE 2-EPIMERASE_N-ACETYLMANNOSAMINE KINASE"/>
    <property type="match status" value="1"/>
</dbReference>
<keyword evidence="3" id="KW-1185">Reference proteome</keyword>
<dbReference type="SUPFAM" id="SSF53067">
    <property type="entry name" value="Actin-like ATPase domain"/>
    <property type="match status" value="1"/>
</dbReference>
<dbReference type="InterPro" id="IPR000600">
    <property type="entry name" value="ROK"/>
</dbReference>
<dbReference type="InterPro" id="IPR043129">
    <property type="entry name" value="ATPase_NBD"/>
</dbReference>
<comment type="similarity">
    <text evidence="1">Belongs to the ROK (NagC/XylR) family.</text>
</comment>
<comment type="caution">
    <text evidence="2">The sequence shown here is derived from an EMBL/GenBank/DDBJ whole genome shotgun (WGS) entry which is preliminary data.</text>
</comment>
<sequence length="322" mass="34680">MKYYAGIDLGGTNIVAGIVDEHFVIVASAKRKTALPRPCDAIVEDMAAALKEAAAQAGISLKELEYVGLGCPGMIDYHHGVVVYSNNLEFYHEPLGEKLSQQLEGLPVWMANDADAAAFGEFKAGAGRGSEHMIAITLGTGLGSGIIIHSKLYTGFAYGGAEFGHSLLVKDGELCTCGRRGCLEAYASATGLIRMTKRHMESNRDSMMWKLVDGDLNRVSGRTAFDAMRQGDAEGSRVVEIYTECLAEGIVNIVNIFQPEIICIGGGLSKEGDTLLKPINRYIEQYAFSRFADKNTVVRIAELGNDAGLIGAAFLKDAFHCR</sequence>
<evidence type="ECO:0000313" key="3">
    <source>
        <dbReference type="Proteomes" id="UP001298681"/>
    </source>
</evidence>
<dbReference type="EMBL" id="JAKNHQ010000006">
    <property type="protein sequence ID" value="MCG4610470.1"/>
    <property type="molecule type" value="Genomic_DNA"/>
</dbReference>
<dbReference type="RefSeq" id="WP_191395899.1">
    <property type="nucleotide sequence ID" value="NZ_JAKNHQ010000006.1"/>
</dbReference>
<gene>
    <name evidence="2" type="ORF">L0P57_05930</name>
</gene>
<dbReference type="PANTHER" id="PTHR18964">
    <property type="entry name" value="ROK (REPRESSOR, ORF, KINASE) FAMILY"/>
    <property type="match status" value="1"/>
</dbReference>
<name>A0ABS9MI24_9FIRM</name>
<evidence type="ECO:0000256" key="1">
    <source>
        <dbReference type="ARBA" id="ARBA00006479"/>
    </source>
</evidence>
<proteinExistence type="inferred from homology"/>
<dbReference type="InterPro" id="IPR049874">
    <property type="entry name" value="ROK_cs"/>
</dbReference>
<organism evidence="2 3">
    <name type="scientific">Anaeromassilibacillus senegalensis</name>
    <dbReference type="NCBI Taxonomy" id="1673717"/>
    <lineage>
        <taxon>Bacteria</taxon>
        <taxon>Bacillati</taxon>
        <taxon>Bacillota</taxon>
        <taxon>Clostridia</taxon>
        <taxon>Eubacteriales</taxon>
        <taxon>Acutalibacteraceae</taxon>
        <taxon>Anaeromassilibacillus</taxon>
    </lineage>
</organism>
<dbReference type="PROSITE" id="PS01125">
    <property type="entry name" value="ROK"/>
    <property type="match status" value="1"/>
</dbReference>
<reference evidence="2 3" key="1">
    <citation type="submission" date="2022-01" db="EMBL/GenBank/DDBJ databases">
        <title>Collection of gut derived symbiotic bacterial strains cultured from healthy donors.</title>
        <authorList>
            <person name="Lin H."/>
            <person name="Kohout C."/>
            <person name="Waligurski E."/>
            <person name="Pamer E.G."/>
        </authorList>
    </citation>
    <scope>NUCLEOTIDE SEQUENCE [LARGE SCALE GENOMIC DNA]</scope>
    <source>
        <strain evidence="2 3">DFI.7.58</strain>
    </source>
</reference>